<dbReference type="PROSITE" id="PS50206">
    <property type="entry name" value="RHODANESE_3"/>
    <property type="match status" value="1"/>
</dbReference>
<sequence>MSNYTVGSLKFISNTKLAEMIRSKTPGVTVIDVRDSDFIGGHIVGCQNVPTQTHDFKMPELVRTLQQEHTVVFHCALSQQRGPSSALNYLRERDRLLGADAKNSQDVYVLEGGFSKWQEKYGEDEELTEGYVKDLWNEDW</sequence>
<dbReference type="GO" id="GO:0004725">
    <property type="term" value="F:protein tyrosine phosphatase activity"/>
    <property type="evidence" value="ECO:0007669"/>
    <property type="project" value="TreeGrafter"/>
</dbReference>
<feature type="domain" description="Rhodanese" evidence="1">
    <location>
        <begin position="24"/>
        <end position="126"/>
    </location>
</feature>
<dbReference type="InterPro" id="IPR036873">
    <property type="entry name" value="Rhodanese-like_dom_sf"/>
</dbReference>
<dbReference type="GO" id="GO:0005737">
    <property type="term" value="C:cytoplasm"/>
    <property type="evidence" value="ECO:0007669"/>
    <property type="project" value="TreeGrafter"/>
</dbReference>
<dbReference type="EMBL" id="CP138582">
    <property type="protein sequence ID" value="WPG99317.1"/>
    <property type="molecule type" value="Genomic_DNA"/>
</dbReference>
<accession>A0AAQ3M3B1</accession>
<proteinExistence type="predicted"/>
<evidence type="ECO:0000313" key="3">
    <source>
        <dbReference type="Proteomes" id="UP001303373"/>
    </source>
</evidence>
<dbReference type="InterPro" id="IPR001763">
    <property type="entry name" value="Rhodanese-like_dom"/>
</dbReference>
<dbReference type="PANTHER" id="PTHR10828:SF38">
    <property type="entry name" value="ARSENICAL-RESISTANCE PROTEIN 2-RELATED"/>
    <property type="match status" value="1"/>
</dbReference>
<evidence type="ECO:0000259" key="1">
    <source>
        <dbReference type="PROSITE" id="PS50206"/>
    </source>
</evidence>
<dbReference type="SUPFAM" id="SSF52821">
    <property type="entry name" value="Rhodanese/Cell cycle control phosphatase"/>
    <property type="match status" value="1"/>
</dbReference>
<dbReference type="PANTHER" id="PTHR10828">
    <property type="entry name" value="M-PHASE INDUCER PHOSPHATASE DUAL SPECIFICITY PHOSPHATASE CDC25"/>
    <property type="match status" value="1"/>
</dbReference>
<dbReference type="Proteomes" id="UP001303373">
    <property type="component" value="Chromosome 3"/>
</dbReference>
<name>A0AAQ3M3B1_9PEZI</name>
<reference evidence="2 3" key="1">
    <citation type="submission" date="2023-11" db="EMBL/GenBank/DDBJ databases">
        <title>An acidophilic fungus is an integral part of prey digestion in a carnivorous sundew plant.</title>
        <authorList>
            <person name="Tsai I.J."/>
        </authorList>
    </citation>
    <scope>NUCLEOTIDE SEQUENCE [LARGE SCALE GENOMIC DNA]</scope>
    <source>
        <strain evidence="2">169a</strain>
    </source>
</reference>
<dbReference type="Gene3D" id="3.40.250.10">
    <property type="entry name" value="Rhodanese-like domain"/>
    <property type="match status" value="1"/>
</dbReference>
<dbReference type="GO" id="GO:0005634">
    <property type="term" value="C:nucleus"/>
    <property type="evidence" value="ECO:0007669"/>
    <property type="project" value="TreeGrafter"/>
</dbReference>
<protein>
    <recommendedName>
        <fullName evidence="1">Rhodanese domain-containing protein</fullName>
    </recommendedName>
</protein>
<organism evidence="2 3">
    <name type="scientific">Acrodontium crateriforme</name>
    <dbReference type="NCBI Taxonomy" id="150365"/>
    <lineage>
        <taxon>Eukaryota</taxon>
        <taxon>Fungi</taxon>
        <taxon>Dikarya</taxon>
        <taxon>Ascomycota</taxon>
        <taxon>Pezizomycotina</taxon>
        <taxon>Dothideomycetes</taxon>
        <taxon>Dothideomycetidae</taxon>
        <taxon>Mycosphaerellales</taxon>
        <taxon>Teratosphaeriaceae</taxon>
        <taxon>Acrodontium</taxon>
    </lineage>
</organism>
<dbReference type="Pfam" id="PF00581">
    <property type="entry name" value="Rhodanese"/>
    <property type="match status" value="1"/>
</dbReference>
<evidence type="ECO:0000313" key="2">
    <source>
        <dbReference type="EMBL" id="WPG99317.1"/>
    </source>
</evidence>
<keyword evidence="3" id="KW-1185">Reference proteome</keyword>
<gene>
    <name evidence="2" type="ORF">R9X50_00213000</name>
</gene>
<dbReference type="AlphaFoldDB" id="A0AAQ3M3B1"/>
<dbReference type="SMART" id="SM00450">
    <property type="entry name" value="RHOD"/>
    <property type="match status" value="1"/>
</dbReference>